<evidence type="ECO:0000256" key="1">
    <source>
        <dbReference type="SAM" id="Phobius"/>
    </source>
</evidence>
<organism evidence="2 3">
    <name type="scientific">Anaeroselena agilis</name>
    <dbReference type="NCBI Taxonomy" id="3063788"/>
    <lineage>
        <taxon>Bacteria</taxon>
        <taxon>Bacillati</taxon>
        <taxon>Bacillota</taxon>
        <taxon>Negativicutes</taxon>
        <taxon>Acetonemataceae</taxon>
        <taxon>Anaeroselena</taxon>
    </lineage>
</organism>
<reference evidence="2 3" key="1">
    <citation type="submission" date="2023-07" db="EMBL/GenBank/DDBJ databases">
        <title>The novel representative of Negativicutes class, Anaeroselena agilis gen. nov. sp. nov.</title>
        <authorList>
            <person name="Prokofeva M.I."/>
            <person name="Elcheninov A.G."/>
            <person name="Klyukina A."/>
            <person name="Kublanov I.V."/>
            <person name="Frolov E.N."/>
            <person name="Podosokorskaya O.A."/>
        </authorList>
    </citation>
    <scope>NUCLEOTIDE SEQUENCE [LARGE SCALE GENOMIC DNA]</scope>
    <source>
        <strain evidence="2 3">4137-cl</strain>
    </source>
</reference>
<evidence type="ECO:0000313" key="3">
    <source>
        <dbReference type="Proteomes" id="UP001254848"/>
    </source>
</evidence>
<feature type="transmembrane region" description="Helical" evidence="1">
    <location>
        <begin position="265"/>
        <end position="283"/>
    </location>
</feature>
<keyword evidence="3" id="KW-1185">Reference proteome</keyword>
<feature type="transmembrane region" description="Helical" evidence="1">
    <location>
        <begin position="57"/>
        <end position="76"/>
    </location>
</feature>
<dbReference type="RefSeq" id="WP_413781368.1">
    <property type="nucleotide sequence ID" value="NZ_JAUOZS010000001.1"/>
</dbReference>
<dbReference type="PANTHER" id="PTHR39556:SF1">
    <property type="entry name" value="PROTEIN, PUTATIVE-RELATED"/>
    <property type="match status" value="1"/>
</dbReference>
<feature type="transmembrane region" description="Helical" evidence="1">
    <location>
        <begin position="173"/>
        <end position="195"/>
    </location>
</feature>
<gene>
    <name evidence="2" type="ORF">Q4T40_16785</name>
</gene>
<sequence>MFSVALVCVALAVIVFLLNRKVKMGPAMLAGSAIIFFASGATPAKLWSATAATATGRATWEIMLALYFVMCLEFQLRTGGIIDGMMTAARKLFRSDRILLALMPSFLGFLPSLGGAIFSAPLVENAANSFVISPERKTAINYWFRHVWEFSNPIFTGMLLASQLSGIPLGDLVFRMIWATAVALVIGWLLLIAPLKPAAAAPAPPASTVDDQTGWRFVFLAAGPILANFALVVFFKLSAAVAMALVVAGMALIIRQDAADIRAMLAHALDGKLLWGVAGILFFQRILSESGVIGDVAALLDNLAIPATVIIGVVAFLGGLLTGTSQGFVAIAFPFIALLSPGNLTLVTICFVAGMAGQMLSPAHLCLLVTLDYFRADFLRSLRPILLLEIVMVAAAVAVVSWWG</sequence>
<feature type="transmembrane region" description="Helical" evidence="1">
    <location>
        <begin position="386"/>
        <end position="403"/>
    </location>
</feature>
<accession>A0ABU3P1K3</accession>
<dbReference type="PANTHER" id="PTHR39556">
    <property type="entry name" value="PROTEIN, PUTATIVE-RELATED"/>
    <property type="match status" value="1"/>
</dbReference>
<dbReference type="Proteomes" id="UP001254848">
    <property type="component" value="Unassembled WGS sequence"/>
</dbReference>
<protein>
    <submittedName>
        <fullName evidence="2">DUF401 family protein</fullName>
    </submittedName>
</protein>
<keyword evidence="1" id="KW-1133">Transmembrane helix</keyword>
<feature type="transmembrane region" description="Helical" evidence="1">
    <location>
        <begin position="97"/>
        <end position="122"/>
    </location>
</feature>
<feature type="transmembrane region" description="Helical" evidence="1">
    <location>
        <begin position="328"/>
        <end position="349"/>
    </location>
</feature>
<dbReference type="Pfam" id="PF04165">
    <property type="entry name" value="DUF401"/>
    <property type="match status" value="1"/>
</dbReference>
<keyword evidence="1" id="KW-0472">Membrane</keyword>
<proteinExistence type="predicted"/>
<keyword evidence="1" id="KW-0812">Transmembrane</keyword>
<dbReference type="EMBL" id="JAUOZS010000001">
    <property type="protein sequence ID" value="MDT8902900.1"/>
    <property type="molecule type" value="Genomic_DNA"/>
</dbReference>
<evidence type="ECO:0000313" key="2">
    <source>
        <dbReference type="EMBL" id="MDT8902900.1"/>
    </source>
</evidence>
<feature type="transmembrane region" description="Helical" evidence="1">
    <location>
        <begin position="225"/>
        <end position="253"/>
    </location>
</feature>
<dbReference type="InterPro" id="IPR007294">
    <property type="entry name" value="DUF401"/>
</dbReference>
<feature type="transmembrane region" description="Helical" evidence="1">
    <location>
        <begin position="303"/>
        <end position="321"/>
    </location>
</feature>
<comment type="caution">
    <text evidence="2">The sequence shown here is derived from an EMBL/GenBank/DDBJ whole genome shotgun (WGS) entry which is preliminary data.</text>
</comment>
<name>A0ABU3P1K3_9FIRM</name>